<comment type="caution">
    <text evidence="2">The sequence shown here is derived from an EMBL/GenBank/DDBJ whole genome shotgun (WGS) entry which is preliminary data.</text>
</comment>
<keyword evidence="3" id="KW-1185">Reference proteome</keyword>
<feature type="region of interest" description="Disordered" evidence="1">
    <location>
        <begin position="159"/>
        <end position="180"/>
    </location>
</feature>
<organism evidence="2 3">
    <name type="scientific">Alishewanella maricola</name>
    <dbReference type="NCBI Taxonomy" id="2795740"/>
    <lineage>
        <taxon>Bacteria</taxon>
        <taxon>Pseudomonadati</taxon>
        <taxon>Pseudomonadota</taxon>
        <taxon>Gammaproteobacteria</taxon>
        <taxon>Alteromonadales</taxon>
        <taxon>Alteromonadaceae</taxon>
        <taxon>Alishewanella</taxon>
    </lineage>
</organism>
<evidence type="ECO:0000313" key="3">
    <source>
        <dbReference type="Proteomes" id="UP000633814"/>
    </source>
</evidence>
<gene>
    <name evidence="2" type="ORF">JAO78_005290</name>
</gene>
<accession>A0ABS8C1M5</accession>
<proteinExistence type="predicted"/>
<dbReference type="EMBL" id="JAEINI020000002">
    <property type="protein sequence ID" value="MCB5226226.1"/>
    <property type="molecule type" value="Genomic_DNA"/>
</dbReference>
<dbReference type="Pfam" id="PF06892">
    <property type="entry name" value="Phage_CP76"/>
    <property type="match status" value="1"/>
</dbReference>
<dbReference type="Proteomes" id="UP000633814">
    <property type="component" value="Unassembled WGS sequence"/>
</dbReference>
<evidence type="ECO:0000313" key="2">
    <source>
        <dbReference type="EMBL" id="MCB5226226.1"/>
    </source>
</evidence>
<evidence type="ECO:0000256" key="1">
    <source>
        <dbReference type="SAM" id="MobiDB-lite"/>
    </source>
</evidence>
<sequence>MTKHTLKPFSYSCPIIAAYQLGHSYGVDRFASETYQNVGSMYNKLNPENDSNHLYLRDAILLTEKANNDAILSAWAQQRGGVFVKLPNNLSCEEELSDQLLRLSEEMGLTSGGIRESRSDGIIDPDEYEGIEARIDALVTEALALKALIKSQVRDLPKPVSAEEDWGLPGKAATPIRKGA</sequence>
<dbReference type="InterPro" id="IPR009679">
    <property type="entry name" value="Phage_186_CII-like"/>
</dbReference>
<protein>
    <submittedName>
        <fullName evidence="2">Uncharacterized protein</fullName>
    </submittedName>
</protein>
<reference evidence="2 3" key="1">
    <citation type="submission" date="2021-10" db="EMBL/GenBank/DDBJ databases">
        <title>Alishewanella koreense sp. nov. isolated from seawater of southwestern coast in South Korea and the proposal for the reclassification of Rheinheimera perlucida and Rheinheimera tuosuensis as Arsukibacterium perlucida and Arsukibacterium tuosuensis.</title>
        <authorList>
            <person name="Kim K.H."/>
            <person name="Ruan W."/>
            <person name="Kim K.R."/>
            <person name="Baek J.H."/>
            <person name="Jeon C.O."/>
        </authorList>
    </citation>
    <scope>NUCLEOTIDE SEQUENCE [LARGE SCALE GENOMIC DNA]</scope>
    <source>
        <strain evidence="2 3">16-MA</strain>
    </source>
</reference>
<name>A0ABS8C1M5_9ALTE</name>
<dbReference type="RefSeq" id="WP_226750312.1">
    <property type="nucleotide sequence ID" value="NZ_JAEINI020000002.1"/>
</dbReference>